<feature type="domain" description="CRISPR-associated protein Cas6 C-terminal" evidence="1">
    <location>
        <begin position="31"/>
        <end position="142"/>
    </location>
</feature>
<organism evidence="2 3">
    <name type="scientific">Desulfonema magnum</name>
    <dbReference type="NCBI Taxonomy" id="45655"/>
    <lineage>
        <taxon>Bacteria</taxon>
        <taxon>Pseudomonadati</taxon>
        <taxon>Thermodesulfobacteriota</taxon>
        <taxon>Desulfobacteria</taxon>
        <taxon>Desulfobacterales</taxon>
        <taxon>Desulfococcaceae</taxon>
        <taxon>Desulfonema</taxon>
    </lineage>
</organism>
<name>A0A975BUG1_9BACT</name>
<accession>A0A975BUG1</accession>
<dbReference type="EMBL" id="CP061800">
    <property type="protein sequence ID" value="QTA91966.1"/>
    <property type="molecule type" value="Genomic_DNA"/>
</dbReference>
<dbReference type="KEGG" id="dmm:dnm_080390"/>
<proteinExistence type="predicted"/>
<evidence type="ECO:0000313" key="2">
    <source>
        <dbReference type="EMBL" id="QTA91966.1"/>
    </source>
</evidence>
<gene>
    <name evidence="2" type="ORF">dnm_080390</name>
</gene>
<dbReference type="Pfam" id="PF10040">
    <property type="entry name" value="CRISPR_Cas6"/>
    <property type="match status" value="1"/>
</dbReference>
<evidence type="ECO:0000259" key="1">
    <source>
        <dbReference type="Pfam" id="PF10040"/>
    </source>
</evidence>
<dbReference type="AlphaFoldDB" id="A0A975BUG1"/>
<protein>
    <submittedName>
        <fullName evidence="2">CRISPR-associated endoribonuclease Cas6 C-terminal domain-containing protein</fullName>
    </submittedName>
</protein>
<dbReference type="InterPro" id="IPR019267">
    <property type="entry name" value="CRISPR-assoc_Cas6_C"/>
</dbReference>
<evidence type="ECO:0000313" key="3">
    <source>
        <dbReference type="Proteomes" id="UP000663722"/>
    </source>
</evidence>
<keyword evidence="3" id="KW-1185">Reference proteome</keyword>
<sequence>MPILPDVEQFSKLFGTIWKIVLHRGRRKSWKIFVRVLNFGLLFRSLLRRGTTLAYHHGGIDKCGEIDFRGLNYAAEEVKTVSSNLYREDAVRYSNRQKRRMPFGGMPGEITFEGDMTPFRPFLLPGEWVHVRKKTSFGPGQYVLG</sequence>
<reference evidence="2" key="1">
    <citation type="journal article" date="2021" name="Microb. Physiol.">
        <title>Proteogenomic Insights into the Physiology of Marine, Sulfate-Reducing, Filamentous Desulfonema limicola and Desulfonema magnum.</title>
        <authorList>
            <person name="Schnaars V."/>
            <person name="Wohlbrand L."/>
            <person name="Scheve S."/>
            <person name="Hinrichs C."/>
            <person name="Reinhardt R."/>
            <person name="Rabus R."/>
        </authorList>
    </citation>
    <scope>NUCLEOTIDE SEQUENCE</scope>
    <source>
        <strain evidence="2">4be13</strain>
    </source>
</reference>
<dbReference type="Proteomes" id="UP000663722">
    <property type="component" value="Chromosome"/>
</dbReference>